<feature type="transmembrane region" description="Helical" evidence="11">
    <location>
        <begin position="250"/>
        <end position="283"/>
    </location>
</feature>
<evidence type="ECO:0000313" key="14">
    <source>
        <dbReference type="Proteomes" id="UP000609651"/>
    </source>
</evidence>
<reference evidence="13 14" key="1">
    <citation type="journal article" date="2020" name="Syst. Appl. Microbiol.">
        <title>Alienimonas chondri sp. nov., a novel planctomycete isolated from the biofilm of the red alga Chondrus crispus.</title>
        <authorList>
            <person name="Vitorino I."/>
            <person name="Albuquerque L."/>
            <person name="Wiegand S."/>
            <person name="Kallscheuer N."/>
            <person name="da Costa M.S."/>
            <person name="Lobo-da-Cunha A."/>
            <person name="Jogler C."/>
            <person name="Lage O.M."/>
        </authorList>
    </citation>
    <scope>NUCLEOTIDE SEQUENCE [LARGE SCALE GENOMIC DNA]</scope>
    <source>
        <strain evidence="13 14">LzC2</strain>
    </source>
</reference>
<evidence type="ECO:0000256" key="8">
    <source>
        <dbReference type="ARBA" id="ARBA00023136"/>
    </source>
</evidence>
<evidence type="ECO:0000256" key="10">
    <source>
        <dbReference type="SAM" id="MobiDB-lite"/>
    </source>
</evidence>
<evidence type="ECO:0000256" key="4">
    <source>
        <dbReference type="ARBA" id="ARBA00022692"/>
    </source>
</evidence>
<feature type="transmembrane region" description="Helical" evidence="11">
    <location>
        <begin position="303"/>
        <end position="321"/>
    </location>
</feature>
<evidence type="ECO:0000256" key="2">
    <source>
        <dbReference type="ARBA" id="ARBA00022448"/>
    </source>
</evidence>
<feature type="transmembrane region" description="Helical" evidence="11">
    <location>
        <begin position="26"/>
        <end position="49"/>
    </location>
</feature>
<feature type="domain" description="Cation/H+ exchanger transmembrane" evidence="12">
    <location>
        <begin position="3"/>
        <end position="432"/>
    </location>
</feature>
<dbReference type="Proteomes" id="UP000609651">
    <property type="component" value="Unassembled WGS sequence"/>
</dbReference>
<accession>A0ABX1VI73</accession>
<dbReference type="InterPro" id="IPR038770">
    <property type="entry name" value="Na+/solute_symporter_sf"/>
</dbReference>
<name>A0ABX1VI73_9PLAN</name>
<sequence>MVILFGAKIVGDLFERIGIPSVVGELALGILLGNLVLISNLLFGVEWHWLDFLQPPDPDAFQSSLASDVGASLALLAEIGVILLLFEVGLECTVREMLRVGWTSLFVAIAGVVAPILLGYVISRAFFFEDWQEPAFIGATLCATSVGITARVLRDLNRHKTKESQIILGAAVIDDVLGLIVLAVVQGAIAASLARATAGAVEGEDSFYWDIARIIGLAALFLCGALGLGALQFPRFLFKMASKLRGRGLLVVTALLICFGFSYLADSIGLATIVGAFAAGLILEQAQYKELGEREDVHELEDAIRPLTALFVPIFFVLMGMRVNLEEFAGGRFWMMALTFTGLAILGKMVCSFACVEKGVNKVAVGIGMVPRGEVGLIFAAVGSTLQRWEPTQFNPETGTRGMEVPVINDTTFSAIVFMVIVTTVITPPLLKWSLGQGDEDDDPRDGGDFPTPNPDVTHSPDAPVPV</sequence>
<comment type="subcellular location">
    <subcellularLocation>
        <location evidence="1">Membrane</location>
        <topology evidence="1">Multi-pass membrane protein</topology>
    </subcellularLocation>
</comment>
<evidence type="ECO:0000256" key="9">
    <source>
        <dbReference type="ARBA" id="ARBA00023201"/>
    </source>
</evidence>
<evidence type="ECO:0000259" key="12">
    <source>
        <dbReference type="Pfam" id="PF00999"/>
    </source>
</evidence>
<feature type="transmembrane region" description="Helical" evidence="11">
    <location>
        <begin position="166"/>
        <end position="194"/>
    </location>
</feature>
<gene>
    <name evidence="13" type="primary">nhaS3</name>
    <name evidence="13" type="ORF">LzC2_36600</name>
</gene>
<comment type="caution">
    <text evidence="13">The sequence shown here is derived from an EMBL/GenBank/DDBJ whole genome shotgun (WGS) entry which is preliminary data.</text>
</comment>
<keyword evidence="6" id="KW-0915">Sodium</keyword>
<evidence type="ECO:0000256" key="1">
    <source>
        <dbReference type="ARBA" id="ARBA00004141"/>
    </source>
</evidence>
<keyword evidence="14" id="KW-1185">Reference proteome</keyword>
<feature type="region of interest" description="Disordered" evidence="10">
    <location>
        <begin position="436"/>
        <end position="467"/>
    </location>
</feature>
<dbReference type="Pfam" id="PF00999">
    <property type="entry name" value="Na_H_Exchanger"/>
    <property type="match status" value="1"/>
</dbReference>
<keyword evidence="5 11" id="KW-1133">Transmembrane helix</keyword>
<feature type="transmembrane region" description="Helical" evidence="11">
    <location>
        <begin position="135"/>
        <end position="154"/>
    </location>
</feature>
<dbReference type="EMBL" id="WTPX01000167">
    <property type="protein sequence ID" value="NNJ27555.1"/>
    <property type="molecule type" value="Genomic_DNA"/>
</dbReference>
<keyword evidence="2" id="KW-0813">Transport</keyword>
<evidence type="ECO:0000256" key="11">
    <source>
        <dbReference type="SAM" id="Phobius"/>
    </source>
</evidence>
<feature type="transmembrane region" description="Helical" evidence="11">
    <location>
        <begin position="413"/>
        <end position="431"/>
    </location>
</feature>
<feature type="transmembrane region" description="Helical" evidence="11">
    <location>
        <begin position="214"/>
        <end position="238"/>
    </location>
</feature>
<dbReference type="InterPro" id="IPR006153">
    <property type="entry name" value="Cation/H_exchanger_TM"/>
</dbReference>
<dbReference type="PANTHER" id="PTHR43562:SF3">
    <property type="entry name" value="SODIUM ION_PROTON EXCHANGER (EUROFUNG)"/>
    <property type="match status" value="1"/>
</dbReference>
<evidence type="ECO:0000256" key="7">
    <source>
        <dbReference type="ARBA" id="ARBA00023065"/>
    </source>
</evidence>
<keyword evidence="3" id="KW-0050">Antiport</keyword>
<keyword evidence="7" id="KW-0406">Ion transport</keyword>
<evidence type="ECO:0000313" key="13">
    <source>
        <dbReference type="EMBL" id="NNJ27555.1"/>
    </source>
</evidence>
<organism evidence="13 14">
    <name type="scientific">Alienimonas chondri</name>
    <dbReference type="NCBI Taxonomy" id="2681879"/>
    <lineage>
        <taxon>Bacteria</taxon>
        <taxon>Pseudomonadati</taxon>
        <taxon>Planctomycetota</taxon>
        <taxon>Planctomycetia</taxon>
        <taxon>Planctomycetales</taxon>
        <taxon>Planctomycetaceae</taxon>
        <taxon>Alienimonas</taxon>
    </lineage>
</organism>
<proteinExistence type="predicted"/>
<evidence type="ECO:0000256" key="3">
    <source>
        <dbReference type="ARBA" id="ARBA00022449"/>
    </source>
</evidence>
<dbReference type="PANTHER" id="PTHR43562">
    <property type="entry name" value="NAPA-TYPE SODIUM/HYDROGEN ANTIPORTER"/>
    <property type="match status" value="1"/>
</dbReference>
<keyword evidence="9" id="KW-0739">Sodium transport</keyword>
<evidence type="ECO:0000256" key="5">
    <source>
        <dbReference type="ARBA" id="ARBA00022989"/>
    </source>
</evidence>
<feature type="transmembrane region" description="Helical" evidence="11">
    <location>
        <begin position="69"/>
        <end position="90"/>
    </location>
</feature>
<feature type="transmembrane region" description="Helical" evidence="11">
    <location>
        <begin position="333"/>
        <end position="356"/>
    </location>
</feature>
<protein>
    <submittedName>
        <fullName evidence="13">High-affinity Na(+)/H(+) antiporter NhaS3</fullName>
    </submittedName>
</protein>
<keyword evidence="8 11" id="KW-0472">Membrane</keyword>
<evidence type="ECO:0000256" key="6">
    <source>
        <dbReference type="ARBA" id="ARBA00023053"/>
    </source>
</evidence>
<dbReference type="Gene3D" id="1.20.1530.20">
    <property type="match status" value="1"/>
</dbReference>
<keyword evidence="4 11" id="KW-0812">Transmembrane</keyword>
<feature type="transmembrane region" description="Helical" evidence="11">
    <location>
        <begin position="102"/>
        <end position="123"/>
    </location>
</feature>